<dbReference type="InterPro" id="IPR001623">
    <property type="entry name" value="DnaJ_domain"/>
</dbReference>
<dbReference type="CDD" id="cd06257">
    <property type="entry name" value="DnaJ"/>
    <property type="match status" value="1"/>
</dbReference>
<protein>
    <submittedName>
        <fullName evidence="10">Mitochondrial DnaJ homolog 2</fullName>
    </submittedName>
</protein>
<keyword evidence="11" id="KW-1185">Reference proteome</keyword>
<keyword evidence="3" id="KW-0813">Transport</keyword>
<comment type="subunit">
    <text evidence="8">Heterodimer with PAM16. Component of the PAM complex, at least composed of mtHsp70, MGE1, TIM44, PAM16, PAM17 and PAM18.</text>
</comment>
<evidence type="ECO:0000256" key="4">
    <source>
        <dbReference type="ARBA" id="ARBA00023128"/>
    </source>
</evidence>
<dbReference type="Proteomes" id="UP000837801">
    <property type="component" value="Unassembled WGS sequence"/>
</dbReference>
<dbReference type="EMBL" id="CAKXYY010000023">
    <property type="protein sequence ID" value="CAH2355260.1"/>
    <property type="molecule type" value="Genomic_DNA"/>
</dbReference>
<comment type="caution">
    <text evidence="10">The sequence shown here is derived from an EMBL/GenBank/DDBJ whole genome shotgun (WGS) entry which is preliminary data.</text>
</comment>
<keyword evidence="4" id="KW-0496">Mitochondrion</keyword>
<keyword evidence="3" id="KW-0811">Translocation</keyword>
<gene>
    <name evidence="10" type="ORF">CLIB1423_23S01398</name>
</gene>
<evidence type="ECO:0000256" key="8">
    <source>
        <dbReference type="ARBA" id="ARBA00062349"/>
    </source>
</evidence>
<dbReference type="FunFam" id="1.10.287.110:FF:000001">
    <property type="entry name" value="Import inner membrane translocase subunit tim14"/>
    <property type="match status" value="1"/>
</dbReference>
<keyword evidence="5" id="KW-0472">Membrane</keyword>
<dbReference type="PANTHER" id="PTHR12763">
    <property type="match status" value="1"/>
</dbReference>
<dbReference type="GO" id="GO:0030150">
    <property type="term" value="P:protein import into mitochondrial matrix"/>
    <property type="evidence" value="ECO:0007669"/>
    <property type="project" value="TreeGrafter"/>
</dbReference>
<dbReference type="GO" id="GO:0001671">
    <property type="term" value="F:ATPase activator activity"/>
    <property type="evidence" value="ECO:0007669"/>
    <property type="project" value="UniProtKB-ARBA"/>
</dbReference>
<proteinExistence type="predicted"/>
<dbReference type="AlphaFoldDB" id="A0A9P0W147"/>
<evidence type="ECO:0000256" key="7">
    <source>
        <dbReference type="ARBA" id="ARBA00037395"/>
    </source>
</evidence>
<feature type="domain" description="J" evidence="9">
    <location>
        <begin position="86"/>
        <end position="147"/>
    </location>
</feature>
<reference evidence="10" key="1">
    <citation type="submission" date="2022-03" db="EMBL/GenBank/DDBJ databases">
        <authorList>
            <person name="Legras J.-L."/>
            <person name="Devillers H."/>
            <person name="Grondin C."/>
        </authorList>
    </citation>
    <scope>NUCLEOTIDE SEQUENCE</scope>
    <source>
        <strain evidence="10">CLIB 1423</strain>
    </source>
</reference>
<dbReference type="PANTHER" id="PTHR12763:SF29">
    <property type="entry name" value="MITOCHONDRIAL DNAJ HOMOLOG 2"/>
    <property type="match status" value="1"/>
</dbReference>
<dbReference type="Gene3D" id="1.10.287.110">
    <property type="entry name" value="DnaJ domain"/>
    <property type="match status" value="1"/>
</dbReference>
<dbReference type="SMART" id="SM00271">
    <property type="entry name" value="DnaJ"/>
    <property type="match status" value="1"/>
</dbReference>
<organism evidence="10 11">
    <name type="scientific">[Candida] railenensis</name>
    <dbReference type="NCBI Taxonomy" id="45579"/>
    <lineage>
        <taxon>Eukaryota</taxon>
        <taxon>Fungi</taxon>
        <taxon>Dikarya</taxon>
        <taxon>Ascomycota</taxon>
        <taxon>Saccharomycotina</taxon>
        <taxon>Pichiomycetes</taxon>
        <taxon>Debaryomycetaceae</taxon>
        <taxon>Kurtzmaniella</taxon>
    </lineage>
</organism>
<accession>A0A9P0W147</accession>
<evidence type="ECO:0000256" key="3">
    <source>
        <dbReference type="ARBA" id="ARBA00023010"/>
    </source>
</evidence>
<comment type="function">
    <text evidence="7">Essential component of the PAM complex, a complex required for the translocation of transit peptide-containing proteins from the inner membrane into the mitochondrial matrix in an ATP-dependent manner. In the complex, it is required to stimulate activity of mtHSP70 (SSC1).</text>
</comment>
<evidence type="ECO:0000313" key="11">
    <source>
        <dbReference type="Proteomes" id="UP000837801"/>
    </source>
</evidence>
<dbReference type="GO" id="GO:0001405">
    <property type="term" value="C:PAM complex, Tim23 associated import motor"/>
    <property type="evidence" value="ECO:0007669"/>
    <property type="project" value="TreeGrafter"/>
</dbReference>
<evidence type="ECO:0000256" key="5">
    <source>
        <dbReference type="ARBA" id="ARBA00023136"/>
    </source>
</evidence>
<keyword evidence="6" id="KW-0143">Chaperone</keyword>
<keyword evidence="2" id="KW-0999">Mitochondrion inner membrane</keyword>
<evidence type="ECO:0000313" key="10">
    <source>
        <dbReference type="EMBL" id="CAH2355260.1"/>
    </source>
</evidence>
<dbReference type="SUPFAM" id="SSF46565">
    <property type="entry name" value="Chaperone J-domain"/>
    <property type="match status" value="1"/>
</dbReference>
<dbReference type="PROSITE" id="PS50076">
    <property type="entry name" value="DNAJ_2"/>
    <property type="match status" value="1"/>
</dbReference>
<evidence type="ECO:0000256" key="6">
    <source>
        <dbReference type="ARBA" id="ARBA00023186"/>
    </source>
</evidence>
<name>A0A9P0W147_9ASCO</name>
<sequence length="147" mass="16713">MVLPIIVGIGATVIALGAKASISAYRKYLHLTPQMIASLNNITLHSSSQINRDILNGKRHKDAAQHMFLLQNYPKSGFDDEMTEREALLILGIEGDDILRFDRKMLKDRYRKLVVVNHPDKHGSQYISQKINQAKNVLEKSYLLKDK</sequence>
<dbReference type="OrthoDB" id="240298at2759"/>
<evidence type="ECO:0000259" key="9">
    <source>
        <dbReference type="PROSITE" id="PS50076"/>
    </source>
</evidence>
<dbReference type="InterPro" id="IPR036869">
    <property type="entry name" value="J_dom_sf"/>
</dbReference>
<keyword evidence="3" id="KW-0653">Protein transport</keyword>
<comment type="subcellular location">
    <subcellularLocation>
        <location evidence="1">Mitochondrion inner membrane</location>
    </subcellularLocation>
</comment>
<evidence type="ECO:0000256" key="2">
    <source>
        <dbReference type="ARBA" id="ARBA00022792"/>
    </source>
</evidence>
<evidence type="ECO:0000256" key="1">
    <source>
        <dbReference type="ARBA" id="ARBA00004273"/>
    </source>
</evidence>